<keyword evidence="6 14" id="KW-0378">Hydrolase</keyword>
<evidence type="ECO:0000313" key="14">
    <source>
        <dbReference type="EMBL" id="QDU28608.1"/>
    </source>
</evidence>
<dbReference type="GO" id="GO:0004222">
    <property type="term" value="F:metalloendopeptidase activity"/>
    <property type="evidence" value="ECO:0007669"/>
    <property type="project" value="InterPro"/>
</dbReference>
<comment type="subcellular location">
    <subcellularLocation>
        <location evidence="2">Membrane</location>
        <topology evidence="2">Multi-pass membrane protein</topology>
    </subcellularLocation>
</comment>
<dbReference type="PROSITE" id="PS50106">
    <property type="entry name" value="PDZ"/>
    <property type="match status" value="1"/>
</dbReference>
<dbReference type="Pfam" id="PF17820">
    <property type="entry name" value="PDZ_6"/>
    <property type="match status" value="1"/>
</dbReference>
<dbReference type="Gene3D" id="2.30.42.10">
    <property type="match status" value="2"/>
</dbReference>
<feature type="transmembrane region" description="Helical" evidence="12">
    <location>
        <begin position="706"/>
        <end position="725"/>
    </location>
</feature>
<dbReference type="EC" id="3.4.24.-" evidence="14"/>
<feature type="compositionally biased region" description="Basic and acidic residues" evidence="11">
    <location>
        <begin position="116"/>
        <end position="130"/>
    </location>
</feature>
<accession>A0A517YEF5</accession>
<dbReference type="InterPro" id="IPR041489">
    <property type="entry name" value="PDZ_6"/>
</dbReference>
<name>A0A517YEF5_9BACT</name>
<evidence type="ECO:0000256" key="12">
    <source>
        <dbReference type="SAM" id="Phobius"/>
    </source>
</evidence>
<keyword evidence="5 12" id="KW-0812">Transmembrane</keyword>
<dbReference type="RefSeq" id="WP_202921055.1">
    <property type="nucleotide sequence ID" value="NZ_CP036274.1"/>
</dbReference>
<dbReference type="CDD" id="cd06163">
    <property type="entry name" value="S2P-M50_PDZ_RseP-like"/>
    <property type="match status" value="1"/>
</dbReference>
<organism evidence="14 15">
    <name type="scientific">Anatilimnocola aggregata</name>
    <dbReference type="NCBI Taxonomy" id="2528021"/>
    <lineage>
        <taxon>Bacteria</taxon>
        <taxon>Pseudomonadati</taxon>
        <taxon>Planctomycetota</taxon>
        <taxon>Planctomycetia</taxon>
        <taxon>Pirellulales</taxon>
        <taxon>Pirellulaceae</taxon>
        <taxon>Anatilimnocola</taxon>
    </lineage>
</organism>
<dbReference type="GO" id="GO:0016020">
    <property type="term" value="C:membrane"/>
    <property type="evidence" value="ECO:0007669"/>
    <property type="project" value="UniProtKB-SubCell"/>
</dbReference>
<comment type="similarity">
    <text evidence="3">Belongs to the peptidase M50B family.</text>
</comment>
<feature type="transmembrane region" description="Helical" evidence="12">
    <location>
        <begin position="198"/>
        <end position="220"/>
    </location>
</feature>
<dbReference type="InterPro" id="IPR001478">
    <property type="entry name" value="PDZ"/>
</dbReference>
<dbReference type="KEGG" id="aagg:ETAA8_37110"/>
<sequence length="769" mass="82392">MDWLVFDSSLLLAAAASAGEPGILSWLLGTLQSLLYVAVGLGFVIFVHELGHFLVAKACGVKCEKFYVGFDFLEIPIPFTGWKIPRSLWKMQIGETEYGIGSLPLGGYVKMLGQDDDPRNAEAEAERTKLDSTTAAGEGLTMGSSIEKVAEQAFHTPPDPVKNADPPPQPAVAVKGADGKTVWLDPRSYTAKSVPARMAIISAGVIMNAIFAVVFASIAYKMGVREMPAGAGGTVPGDPAWQAGIEPGGKIIAFGKDSKPYAHLRFEDLMRNIVLNGNNRDLAMQVVDARGNEHWYEVKPVKHDGNKFPTVGMAPLMGVKLSVPSDADKQKGASLGLATTDIPLQSDDKIVAVNGQKVSSGAQISALLVQNPTGKLTLTVERAVEPGKGADPKAEAKPPEVLEVTVEPAGVRELGVTLALGPVAAIRKGSPAETAGILVGDQLETIDGQPIGDPLSLGQRLLDRVGKEVAIVVSRAGKDNKREQKELTATLEQPLNLFPLYRYDNSGNAAAETLGVAFDLLPLVAEVDAEGPAGKQDIKAGDQLVAATFILPAADKQDERDKVFAKVGRIDLKASPNKWLKLMGLVQQAKPDYQVQLEFMRGEKAFAVKISPAASKVYFDESRGLFLQAESKIHRAESWSQAFSLGLRETKERIQEVLLVLHRLVTFQLSASNLSGPPGILYAATSVASLGIPKMLLFLTMLSANLAVINFLPIPVLDGGHMVFLTAEWIRGKPVDAELQYKLTLAGLFFLLSLMVFASAMDVGRFLYG</sequence>
<evidence type="ECO:0000256" key="11">
    <source>
        <dbReference type="SAM" id="MobiDB-lite"/>
    </source>
</evidence>
<feature type="transmembrane region" description="Helical" evidence="12">
    <location>
        <begin position="34"/>
        <end position="55"/>
    </location>
</feature>
<protein>
    <submittedName>
        <fullName evidence="14">Regulator of sigma-W protease RasP</fullName>
        <ecNumber evidence="14">3.4.24.-</ecNumber>
    </submittedName>
</protein>
<evidence type="ECO:0000256" key="6">
    <source>
        <dbReference type="ARBA" id="ARBA00022801"/>
    </source>
</evidence>
<keyword evidence="4 14" id="KW-0645">Protease</keyword>
<evidence type="ECO:0000256" key="2">
    <source>
        <dbReference type="ARBA" id="ARBA00004141"/>
    </source>
</evidence>
<evidence type="ECO:0000256" key="3">
    <source>
        <dbReference type="ARBA" id="ARBA00007931"/>
    </source>
</evidence>
<dbReference type="PANTHER" id="PTHR42837">
    <property type="entry name" value="REGULATOR OF SIGMA-E PROTEASE RSEP"/>
    <property type="match status" value="1"/>
</dbReference>
<keyword evidence="7" id="KW-0862">Zinc</keyword>
<comment type="cofactor">
    <cofactor evidence="1">
        <name>Zn(2+)</name>
        <dbReference type="ChEBI" id="CHEBI:29105"/>
    </cofactor>
</comment>
<evidence type="ECO:0000256" key="7">
    <source>
        <dbReference type="ARBA" id="ARBA00022833"/>
    </source>
</evidence>
<evidence type="ECO:0000313" key="15">
    <source>
        <dbReference type="Proteomes" id="UP000315017"/>
    </source>
</evidence>
<evidence type="ECO:0000256" key="4">
    <source>
        <dbReference type="ARBA" id="ARBA00022670"/>
    </source>
</evidence>
<evidence type="ECO:0000256" key="5">
    <source>
        <dbReference type="ARBA" id="ARBA00022692"/>
    </source>
</evidence>
<dbReference type="PANTHER" id="PTHR42837:SF2">
    <property type="entry name" value="MEMBRANE METALLOPROTEASE ARASP2, CHLOROPLASTIC-RELATED"/>
    <property type="match status" value="1"/>
</dbReference>
<dbReference type="Pfam" id="PF02163">
    <property type="entry name" value="Peptidase_M50"/>
    <property type="match status" value="1"/>
</dbReference>
<dbReference type="InterPro" id="IPR036034">
    <property type="entry name" value="PDZ_sf"/>
</dbReference>
<feature type="transmembrane region" description="Helical" evidence="12">
    <location>
        <begin position="745"/>
        <end position="768"/>
    </location>
</feature>
<feature type="domain" description="PDZ" evidence="13">
    <location>
        <begin position="403"/>
        <end position="477"/>
    </location>
</feature>
<evidence type="ECO:0000256" key="9">
    <source>
        <dbReference type="ARBA" id="ARBA00023049"/>
    </source>
</evidence>
<dbReference type="GO" id="GO:0006508">
    <property type="term" value="P:proteolysis"/>
    <property type="evidence" value="ECO:0007669"/>
    <property type="project" value="UniProtKB-KW"/>
</dbReference>
<dbReference type="AlphaFoldDB" id="A0A517YEF5"/>
<keyword evidence="15" id="KW-1185">Reference proteome</keyword>
<evidence type="ECO:0000256" key="8">
    <source>
        <dbReference type="ARBA" id="ARBA00022989"/>
    </source>
</evidence>
<keyword evidence="10 12" id="KW-0472">Membrane</keyword>
<dbReference type="EMBL" id="CP036274">
    <property type="protein sequence ID" value="QDU28608.1"/>
    <property type="molecule type" value="Genomic_DNA"/>
</dbReference>
<feature type="region of interest" description="Disordered" evidence="11">
    <location>
        <begin position="116"/>
        <end position="137"/>
    </location>
</feature>
<evidence type="ECO:0000256" key="1">
    <source>
        <dbReference type="ARBA" id="ARBA00001947"/>
    </source>
</evidence>
<dbReference type="InterPro" id="IPR008915">
    <property type="entry name" value="Peptidase_M50"/>
</dbReference>
<evidence type="ECO:0000256" key="10">
    <source>
        <dbReference type="ARBA" id="ARBA00023136"/>
    </source>
</evidence>
<dbReference type="Proteomes" id="UP000315017">
    <property type="component" value="Chromosome"/>
</dbReference>
<proteinExistence type="inferred from homology"/>
<gene>
    <name evidence="14" type="primary">rasP</name>
    <name evidence="14" type="ORF">ETAA8_37110</name>
</gene>
<dbReference type="SUPFAM" id="SSF50156">
    <property type="entry name" value="PDZ domain-like"/>
    <property type="match status" value="2"/>
</dbReference>
<feature type="transmembrane region" description="Helical" evidence="12">
    <location>
        <begin position="679"/>
        <end position="699"/>
    </location>
</feature>
<dbReference type="InterPro" id="IPR004387">
    <property type="entry name" value="Pept_M50_Zn"/>
</dbReference>
<keyword evidence="8 12" id="KW-1133">Transmembrane helix</keyword>
<keyword evidence="9" id="KW-0482">Metalloprotease</keyword>
<dbReference type="SMART" id="SM00228">
    <property type="entry name" value="PDZ"/>
    <property type="match status" value="3"/>
</dbReference>
<reference evidence="14 15" key="1">
    <citation type="submission" date="2019-02" db="EMBL/GenBank/DDBJ databases">
        <title>Deep-cultivation of Planctomycetes and their phenomic and genomic characterization uncovers novel biology.</title>
        <authorList>
            <person name="Wiegand S."/>
            <person name="Jogler M."/>
            <person name="Boedeker C."/>
            <person name="Pinto D."/>
            <person name="Vollmers J."/>
            <person name="Rivas-Marin E."/>
            <person name="Kohn T."/>
            <person name="Peeters S.H."/>
            <person name="Heuer A."/>
            <person name="Rast P."/>
            <person name="Oberbeckmann S."/>
            <person name="Bunk B."/>
            <person name="Jeske O."/>
            <person name="Meyerdierks A."/>
            <person name="Storesund J.E."/>
            <person name="Kallscheuer N."/>
            <person name="Luecker S."/>
            <person name="Lage O.M."/>
            <person name="Pohl T."/>
            <person name="Merkel B.J."/>
            <person name="Hornburger P."/>
            <person name="Mueller R.-W."/>
            <person name="Bruemmer F."/>
            <person name="Labrenz M."/>
            <person name="Spormann A.M."/>
            <person name="Op den Camp H."/>
            <person name="Overmann J."/>
            <person name="Amann R."/>
            <person name="Jetten M.S.M."/>
            <person name="Mascher T."/>
            <person name="Medema M.H."/>
            <person name="Devos D.P."/>
            <person name="Kaster A.-K."/>
            <person name="Ovreas L."/>
            <person name="Rohde M."/>
            <person name="Galperin M.Y."/>
            <person name="Jogler C."/>
        </authorList>
    </citation>
    <scope>NUCLEOTIDE SEQUENCE [LARGE SCALE GENOMIC DNA]</scope>
    <source>
        <strain evidence="14 15">ETA_A8</strain>
    </source>
</reference>
<evidence type="ECO:0000259" key="13">
    <source>
        <dbReference type="PROSITE" id="PS50106"/>
    </source>
</evidence>